<name>A0A517SGB2_9PLAN</name>
<evidence type="ECO:0000313" key="1">
    <source>
        <dbReference type="EMBL" id="QDT55158.1"/>
    </source>
</evidence>
<evidence type="ECO:0000313" key="2">
    <source>
        <dbReference type="Proteomes" id="UP000315700"/>
    </source>
</evidence>
<dbReference type="AlphaFoldDB" id="A0A517SGB2"/>
<dbReference type="InParanoid" id="A0A517SGB2"/>
<sequence length="46" mass="5457">MGRTYTRAAAKWKRLFGETAQFSFGKKFFPVTECHLRLQLQPYKAF</sequence>
<keyword evidence="2" id="KW-1185">Reference proteome</keyword>
<dbReference type="Proteomes" id="UP000315700">
    <property type="component" value="Chromosome"/>
</dbReference>
<accession>A0A517SGB2</accession>
<dbReference type="KEGG" id="ccos:Pan44_32000"/>
<organism evidence="1 2">
    <name type="scientific">Caulifigura coniformis</name>
    <dbReference type="NCBI Taxonomy" id="2527983"/>
    <lineage>
        <taxon>Bacteria</taxon>
        <taxon>Pseudomonadati</taxon>
        <taxon>Planctomycetota</taxon>
        <taxon>Planctomycetia</taxon>
        <taxon>Planctomycetales</taxon>
        <taxon>Planctomycetaceae</taxon>
        <taxon>Caulifigura</taxon>
    </lineage>
</organism>
<gene>
    <name evidence="1" type="ORF">Pan44_32000</name>
</gene>
<protein>
    <submittedName>
        <fullName evidence="1">Uncharacterized protein</fullName>
    </submittedName>
</protein>
<reference evidence="1 2" key="1">
    <citation type="submission" date="2019-02" db="EMBL/GenBank/DDBJ databases">
        <title>Deep-cultivation of Planctomycetes and their phenomic and genomic characterization uncovers novel biology.</title>
        <authorList>
            <person name="Wiegand S."/>
            <person name="Jogler M."/>
            <person name="Boedeker C."/>
            <person name="Pinto D."/>
            <person name="Vollmers J."/>
            <person name="Rivas-Marin E."/>
            <person name="Kohn T."/>
            <person name="Peeters S.H."/>
            <person name="Heuer A."/>
            <person name="Rast P."/>
            <person name="Oberbeckmann S."/>
            <person name="Bunk B."/>
            <person name="Jeske O."/>
            <person name="Meyerdierks A."/>
            <person name="Storesund J.E."/>
            <person name="Kallscheuer N."/>
            <person name="Luecker S."/>
            <person name="Lage O.M."/>
            <person name="Pohl T."/>
            <person name="Merkel B.J."/>
            <person name="Hornburger P."/>
            <person name="Mueller R.-W."/>
            <person name="Bruemmer F."/>
            <person name="Labrenz M."/>
            <person name="Spormann A.M."/>
            <person name="Op den Camp H."/>
            <person name="Overmann J."/>
            <person name="Amann R."/>
            <person name="Jetten M.S.M."/>
            <person name="Mascher T."/>
            <person name="Medema M.H."/>
            <person name="Devos D.P."/>
            <person name="Kaster A.-K."/>
            <person name="Ovreas L."/>
            <person name="Rohde M."/>
            <person name="Galperin M.Y."/>
            <person name="Jogler C."/>
        </authorList>
    </citation>
    <scope>NUCLEOTIDE SEQUENCE [LARGE SCALE GENOMIC DNA]</scope>
    <source>
        <strain evidence="1 2">Pan44</strain>
    </source>
</reference>
<proteinExistence type="predicted"/>
<dbReference type="EMBL" id="CP036271">
    <property type="protein sequence ID" value="QDT55158.1"/>
    <property type="molecule type" value="Genomic_DNA"/>
</dbReference>